<evidence type="ECO:0000313" key="2">
    <source>
        <dbReference type="EMBL" id="KAL0187470.1"/>
    </source>
</evidence>
<evidence type="ECO:0000313" key="3">
    <source>
        <dbReference type="Proteomes" id="UP001529510"/>
    </source>
</evidence>
<name>A0ABD0QML5_CIRMR</name>
<comment type="caution">
    <text evidence="2">The sequence shown here is derived from an EMBL/GenBank/DDBJ whole genome shotgun (WGS) entry which is preliminary data.</text>
</comment>
<dbReference type="EMBL" id="JAMKFB020000008">
    <property type="protein sequence ID" value="KAL0187470.1"/>
    <property type="molecule type" value="Genomic_DNA"/>
</dbReference>
<feature type="compositionally biased region" description="Basic and acidic residues" evidence="1">
    <location>
        <begin position="49"/>
        <end position="66"/>
    </location>
</feature>
<proteinExistence type="predicted"/>
<feature type="non-terminal residue" evidence="2">
    <location>
        <position position="1"/>
    </location>
</feature>
<accession>A0ABD0QML5</accession>
<sequence length="209" mass="22354">PSINWARSAASHGGAGIKPTGIADVYSKFRPVKRVSPLKHQPEESEPEAEGKSGERSAEAGKEDACAVKSKGLPPNGALFGELEHYDLDMDEILDVPYIKSSQQTATLPRDKRSAGAKGATLTHSESLSGGTQFCVLSPVNWPDIRKSKAQSAHAAEPDALLSGLDKADGGPSAPEAGQALESVRRSRRRSQEDAKHPEHRERRTDLTA</sequence>
<feature type="region of interest" description="Disordered" evidence="1">
    <location>
        <begin position="146"/>
        <end position="209"/>
    </location>
</feature>
<feature type="region of interest" description="Disordered" evidence="1">
    <location>
        <begin position="102"/>
        <end position="130"/>
    </location>
</feature>
<feature type="non-terminal residue" evidence="2">
    <location>
        <position position="209"/>
    </location>
</feature>
<reference evidence="2 3" key="1">
    <citation type="submission" date="2024-05" db="EMBL/GenBank/DDBJ databases">
        <title>Genome sequencing and assembly of Indian major carp, Cirrhinus mrigala (Hamilton, 1822).</title>
        <authorList>
            <person name="Mohindra V."/>
            <person name="Chowdhury L.M."/>
            <person name="Lal K."/>
            <person name="Jena J.K."/>
        </authorList>
    </citation>
    <scope>NUCLEOTIDE SEQUENCE [LARGE SCALE GENOMIC DNA]</scope>
    <source>
        <strain evidence="2">CM1030</strain>
        <tissue evidence="2">Blood</tissue>
    </source>
</reference>
<keyword evidence="3" id="KW-1185">Reference proteome</keyword>
<protein>
    <submittedName>
        <fullName evidence="2">Uncharacterized protein</fullName>
    </submittedName>
</protein>
<dbReference type="PANTHER" id="PTHR22882:SF3">
    <property type="entry name" value="SYNPHILIN-1"/>
    <property type="match status" value="1"/>
</dbReference>
<dbReference type="Proteomes" id="UP001529510">
    <property type="component" value="Unassembled WGS sequence"/>
</dbReference>
<feature type="region of interest" description="Disordered" evidence="1">
    <location>
        <begin position="33"/>
        <end position="75"/>
    </location>
</feature>
<gene>
    <name evidence="2" type="ORF">M9458_019140</name>
</gene>
<organism evidence="2 3">
    <name type="scientific">Cirrhinus mrigala</name>
    <name type="common">Mrigala</name>
    <dbReference type="NCBI Taxonomy" id="683832"/>
    <lineage>
        <taxon>Eukaryota</taxon>
        <taxon>Metazoa</taxon>
        <taxon>Chordata</taxon>
        <taxon>Craniata</taxon>
        <taxon>Vertebrata</taxon>
        <taxon>Euteleostomi</taxon>
        <taxon>Actinopterygii</taxon>
        <taxon>Neopterygii</taxon>
        <taxon>Teleostei</taxon>
        <taxon>Ostariophysi</taxon>
        <taxon>Cypriniformes</taxon>
        <taxon>Cyprinidae</taxon>
        <taxon>Labeoninae</taxon>
        <taxon>Labeonini</taxon>
        <taxon>Cirrhinus</taxon>
    </lineage>
</organism>
<dbReference type="AlphaFoldDB" id="A0ABD0QML5"/>
<feature type="compositionally biased region" description="Basic and acidic residues" evidence="1">
    <location>
        <begin position="190"/>
        <end position="209"/>
    </location>
</feature>
<feature type="region of interest" description="Disordered" evidence="1">
    <location>
        <begin position="1"/>
        <end position="21"/>
    </location>
</feature>
<dbReference type="InterPro" id="IPR040133">
    <property type="entry name" value="SNCAIP"/>
</dbReference>
<evidence type="ECO:0000256" key="1">
    <source>
        <dbReference type="SAM" id="MobiDB-lite"/>
    </source>
</evidence>
<dbReference type="PANTHER" id="PTHR22882">
    <property type="entry name" value="SYNPHILIN-1"/>
    <property type="match status" value="1"/>
</dbReference>